<feature type="domain" description="Band 7" evidence="7">
    <location>
        <begin position="5"/>
        <end position="208"/>
    </location>
</feature>
<keyword evidence="3" id="KW-1003">Cell membrane</keyword>
<dbReference type="AlphaFoldDB" id="A0A084GG11"/>
<comment type="caution">
    <text evidence="8">The sequence shown here is derived from an EMBL/GenBank/DDBJ whole genome shotgun (WGS) entry which is preliminary data.</text>
</comment>
<proteinExistence type="inferred from homology"/>
<evidence type="ECO:0000256" key="6">
    <source>
        <dbReference type="SAM" id="Coils"/>
    </source>
</evidence>
<dbReference type="InterPro" id="IPR001107">
    <property type="entry name" value="Band_7"/>
</dbReference>
<dbReference type="PANTHER" id="PTHR13806:SF31">
    <property type="entry name" value="FLOTILLIN-LIKE PROTEIN 1-RELATED"/>
    <property type="match status" value="1"/>
</dbReference>
<protein>
    <submittedName>
        <fullName evidence="8">SPFH domain/Band 7 family protein</fullName>
    </submittedName>
</protein>
<evidence type="ECO:0000256" key="1">
    <source>
        <dbReference type="ARBA" id="ARBA00004236"/>
    </source>
</evidence>
<keyword evidence="4" id="KW-0472">Membrane</keyword>
<dbReference type="GO" id="GO:0005886">
    <property type="term" value="C:plasma membrane"/>
    <property type="evidence" value="ECO:0007669"/>
    <property type="project" value="UniProtKB-SubCell"/>
</dbReference>
<organism evidence="8 9">
    <name type="scientific">Pseudallescheria apiosperma</name>
    <name type="common">Scedosporium apiospermum</name>
    <dbReference type="NCBI Taxonomy" id="563466"/>
    <lineage>
        <taxon>Eukaryota</taxon>
        <taxon>Fungi</taxon>
        <taxon>Dikarya</taxon>
        <taxon>Ascomycota</taxon>
        <taxon>Pezizomycotina</taxon>
        <taxon>Sordariomycetes</taxon>
        <taxon>Hypocreomycetidae</taxon>
        <taxon>Microascales</taxon>
        <taxon>Microascaceae</taxon>
        <taxon>Scedosporium</taxon>
    </lineage>
</organism>
<evidence type="ECO:0000259" key="7">
    <source>
        <dbReference type="Pfam" id="PF01145"/>
    </source>
</evidence>
<evidence type="ECO:0000256" key="5">
    <source>
        <dbReference type="RuleBase" id="RU366054"/>
    </source>
</evidence>
<keyword evidence="6" id="KW-0175">Coiled coil</keyword>
<comment type="similarity">
    <text evidence="2 5">Belongs to the band 7/mec-2 family. Flotillin subfamily.</text>
</comment>
<evidence type="ECO:0000313" key="9">
    <source>
        <dbReference type="Proteomes" id="UP000028545"/>
    </source>
</evidence>
<dbReference type="HOGENOM" id="CLU_030844_1_1_1"/>
<evidence type="ECO:0000256" key="2">
    <source>
        <dbReference type="ARBA" id="ARBA00007161"/>
    </source>
</evidence>
<dbReference type="Gene3D" id="3.30.479.30">
    <property type="entry name" value="Band 7 domain"/>
    <property type="match status" value="1"/>
</dbReference>
<name>A0A084GG11_PSEDA</name>
<dbReference type="SUPFAM" id="SSF117892">
    <property type="entry name" value="Band 7/SPFH domain"/>
    <property type="match status" value="1"/>
</dbReference>
<dbReference type="Pfam" id="PF01145">
    <property type="entry name" value="Band_7"/>
    <property type="match status" value="1"/>
</dbReference>
<dbReference type="OrthoDB" id="6080404at2759"/>
<dbReference type="KEGG" id="sapo:SAPIO_CDS1179"/>
<comment type="subcellular location">
    <subcellularLocation>
        <location evidence="1">Cell membrane</location>
    </subcellularLocation>
</comment>
<feature type="coiled-coil region" evidence="6">
    <location>
        <begin position="228"/>
        <end position="255"/>
    </location>
</feature>
<gene>
    <name evidence="8" type="ORF">SAPIO_CDS1179</name>
</gene>
<evidence type="ECO:0000256" key="4">
    <source>
        <dbReference type="ARBA" id="ARBA00023136"/>
    </source>
</evidence>
<dbReference type="InterPro" id="IPR027705">
    <property type="entry name" value="Flotillin_fam"/>
</dbReference>
<sequence length="516" mass="57027">MSYKIAAPDEYLAITGMGVRNEVKITKAAWVWPFQKCMRFSVQPQDYAMNLQAMTKEKLQFLLPVVFTVGPHVPMLSDEVTHPDDLEAPRVDPAEALMRYAILLAESRDSKQSTHSYLEQKIKSIVEGEVRVLVSSMTIEEIFSERELFKRRVHKNIQTELNKFGVYIFNANLKELVDAPNSIYFESLSRKAHEGATNQARIDVAEAQLRGNVGEAERRGMQEREIAKINATTAVQKTERDIERAAAEARLNTRQAELTRDVDIARIEAQRQIESTDEDLKKQVEVKRAAAEIERLRATDVVKASIAREAKQQAADAKAYEVVAEAKAAFEKSQHLTDASAYKTTTDAKATADADFSRITKHTDAEAYSTRVDAEARNYAAQQLAEAELTKKLKEAEGISAMADAYGKLANAFGGPAGLLQYMMIEKGTYVALAKANAQAVQGMQPKISVWNTGSQGEGSGNGGIDTMRNVYQMLPPLMTTINEQTGITLPEWQFGKLAATTGEVARAQGKPVNGS</sequence>
<dbReference type="EMBL" id="JOWA01000044">
    <property type="protein sequence ID" value="KEZ46273.1"/>
    <property type="molecule type" value="Genomic_DNA"/>
</dbReference>
<dbReference type="VEuPathDB" id="FungiDB:SAPIO_CDS1179"/>
<dbReference type="PANTHER" id="PTHR13806">
    <property type="entry name" value="FLOTILLIN-RELATED"/>
    <property type="match status" value="1"/>
</dbReference>
<dbReference type="Proteomes" id="UP000028545">
    <property type="component" value="Unassembled WGS sequence"/>
</dbReference>
<dbReference type="GeneID" id="27720251"/>
<keyword evidence="9" id="KW-1185">Reference proteome</keyword>
<dbReference type="InterPro" id="IPR036013">
    <property type="entry name" value="Band_7/SPFH_dom_sf"/>
</dbReference>
<dbReference type="CDD" id="cd03399">
    <property type="entry name" value="SPFH_flotillin"/>
    <property type="match status" value="1"/>
</dbReference>
<dbReference type="OMA" id="IHDQTGM"/>
<accession>A0A084GG11</accession>
<evidence type="ECO:0000256" key="3">
    <source>
        <dbReference type="ARBA" id="ARBA00022475"/>
    </source>
</evidence>
<evidence type="ECO:0000313" key="8">
    <source>
        <dbReference type="EMBL" id="KEZ46273.1"/>
    </source>
</evidence>
<dbReference type="RefSeq" id="XP_016646072.1">
    <property type="nucleotide sequence ID" value="XM_016784517.1"/>
</dbReference>
<reference evidence="8 9" key="1">
    <citation type="journal article" date="2014" name="Genome Announc.">
        <title>Draft genome sequence of the pathogenic fungus Scedosporium apiospermum.</title>
        <authorList>
            <person name="Vandeputte P."/>
            <person name="Ghamrawi S."/>
            <person name="Rechenmann M."/>
            <person name="Iltis A."/>
            <person name="Giraud S."/>
            <person name="Fleury M."/>
            <person name="Thornton C."/>
            <person name="Delhaes L."/>
            <person name="Meyer W."/>
            <person name="Papon N."/>
            <person name="Bouchara J.P."/>
        </authorList>
    </citation>
    <scope>NUCLEOTIDE SEQUENCE [LARGE SCALE GENOMIC DNA]</scope>
    <source>
        <strain evidence="8 9">IHEM 14462</strain>
    </source>
</reference>